<dbReference type="KEGG" id="pvac:HC248_01494"/>
<evidence type="ECO:0000313" key="1">
    <source>
        <dbReference type="EMBL" id="QJC56192.1"/>
    </source>
</evidence>
<sequence>MKTNAWKWFLAALIVLLVGFFTLGKNVASSYESVLSRHLGGAQDLVFTQVIRYKNGTVCGLLSRSNLPPQGFMVGAKQEVALDDETPEGKLIFKTLSQRYCHD</sequence>
<name>A0A6H2H8I2_9BURK</name>
<dbReference type="EMBL" id="CP051461">
    <property type="protein sequence ID" value="QJC56192.1"/>
    <property type="molecule type" value="Genomic_DNA"/>
</dbReference>
<evidence type="ECO:0000313" key="2">
    <source>
        <dbReference type="Proteomes" id="UP000502041"/>
    </source>
</evidence>
<gene>
    <name evidence="1" type="ORF">HC248_01494</name>
</gene>
<dbReference type="AlphaFoldDB" id="A0A6H2H8I2"/>
<proteinExistence type="predicted"/>
<dbReference type="Proteomes" id="UP000502041">
    <property type="component" value="Chromosome"/>
</dbReference>
<dbReference type="RefSeq" id="WP_168921935.1">
    <property type="nucleotide sequence ID" value="NZ_CP051461.1"/>
</dbReference>
<organism evidence="1 2">
    <name type="scientific">Polaromonas vacuolata</name>
    <dbReference type="NCBI Taxonomy" id="37448"/>
    <lineage>
        <taxon>Bacteria</taxon>
        <taxon>Pseudomonadati</taxon>
        <taxon>Pseudomonadota</taxon>
        <taxon>Betaproteobacteria</taxon>
        <taxon>Burkholderiales</taxon>
        <taxon>Comamonadaceae</taxon>
        <taxon>Polaromonas</taxon>
    </lineage>
</organism>
<keyword evidence="2" id="KW-1185">Reference proteome</keyword>
<accession>A0A6H2H8I2</accession>
<reference evidence="1 2" key="1">
    <citation type="submission" date="2020-04" db="EMBL/GenBank/DDBJ databases">
        <title>Complete genome of a Psychrophilic, Marine, Gas Vacuolate Bacterium Polaromonas vacuolata KCTC 22033T.</title>
        <authorList>
            <person name="Hwang K."/>
            <person name="Kim K.M."/>
        </authorList>
    </citation>
    <scope>NUCLEOTIDE SEQUENCE [LARGE SCALE GENOMIC DNA]</scope>
    <source>
        <strain evidence="1 2">KCTC 22033</strain>
    </source>
</reference>
<protein>
    <submittedName>
        <fullName evidence="1">Uncharacterized protein</fullName>
    </submittedName>
</protein>